<dbReference type="InterPro" id="IPR047703">
    <property type="entry name" value="SCO2322-like"/>
</dbReference>
<dbReference type="NCBIfam" id="NF040672">
    <property type="entry name" value="SCO2322_fam"/>
    <property type="match status" value="1"/>
</dbReference>
<protein>
    <submittedName>
        <fullName evidence="3">Unannotated protein</fullName>
    </submittedName>
</protein>
<feature type="transmembrane region" description="Helical" evidence="2">
    <location>
        <begin position="311"/>
        <end position="330"/>
    </location>
</feature>
<feature type="region of interest" description="Disordered" evidence="1">
    <location>
        <begin position="221"/>
        <end position="247"/>
    </location>
</feature>
<dbReference type="AlphaFoldDB" id="A0A6J7BUX4"/>
<dbReference type="EMBL" id="CAFBIZ010000088">
    <property type="protein sequence ID" value="CAB4849516.1"/>
    <property type="molecule type" value="Genomic_DNA"/>
</dbReference>
<accession>A0A6J7BUX4</accession>
<evidence type="ECO:0000313" key="3">
    <source>
        <dbReference type="EMBL" id="CAB4849516.1"/>
    </source>
</evidence>
<evidence type="ECO:0000256" key="2">
    <source>
        <dbReference type="SAM" id="Phobius"/>
    </source>
</evidence>
<name>A0A6J7BUX4_9ZZZZ</name>
<keyword evidence="2" id="KW-0812">Transmembrane</keyword>
<gene>
    <name evidence="3" type="ORF">UFOPK3268_00802</name>
</gene>
<keyword evidence="2" id="KW-0472">Membrane</keyword>
<organism evidence="3">
    <name type="scientific">freshwater metagenome</name>
    <dbReference type="NCBI Taxonomy" id="449393"/>
    <lineage>
        <taxon>unclassified sequences</taxon>
        <taxon>metagenomes</taxon>
        <taxon>ecological metagenomes</taxon>
    </lineage>
</organism>
<evidence type="ECO:0000256" key="1">
    <source>
        <dbReference type="SAM" id="MobiDB-lite"/>
    </source>
</evidence>
<proteinExistence type="predicted"/>
<sequence length="339" mass="34002">MTATRRGTTAPRTLAAVVLGVLLSIPLALTFGILSATTAEATTYRYWTYWWGSGTGKAATGWTFASQGPASHAVGDTWVLGWRFATSSATSSTPPRQSPDFAALCPTLASPVVGAVRVALVIDYGTTADAPPGQRPPLTTSVRVECLTLPLAPTPRGSTALNSATPTVVVRQDTNGLICALDGYPVGECAPVIADPTPVDPAPIDTAPIDTAPVDTAPVDIAPTTTGPTVINPTVTTRPDTKSTLSASPAIDAPAIDAPALEATGTTPAGVGQPDANGAANTSAVTVEPTLPAVTGAPIASAADPSSGPNALVSLVGVLIVGLLVASAWWTTRRGGGSP</sequence>
<reference evidence="3" key="1">
    <citation type="submission" date="2020-05" db="EMBL/GenBank/DDBJ databases">
        <authorList>
            <person name="Chiriac C."/>
            <person name="Salcher M."/>
            <person name="Ghai R."/>
            <person name="Kavagutti S V."/>
        </authorList>
    </citation>
    <scope>NUCLEOTIDE SEQUENCE</scope>
</reference>
<keyword evidence="2" id="KW-1133">Transmembrane helix</keyword>
<feature type="compositionally biased region" description="Polar residues" evidence="1">
    <location>
        <begin position="223"/>
        <end position="245"/>
    </location>
</feature>